<dbReference type="Pfam" id="PF02604">
    <property type="entry name" value="PhdYeFM_antitox"/>
    <property type="match status" value="1"/>
</dbReference>
<dbReference type="PANTHER" id="PTHR33713">
    <property type="entry name" value="ANTITOXIN YAFN-RELATED"/>
    <property type="match status" value="1"/>
</dbReference>
<name>A0A246J0Y6_9BURK</name>
<evidence type="ECO:0000313" key="3">
    <source>
        <dbReference type="EMBL" id="OWQ86268.1"/>
    </source>
</evidence>
<organism evidence="3 4">
    <name type="scientific">Roseateles aquatilis</name>
    <dbReference type="NCBI Taxonomy" id="431061"/>
    <lineage>
        <taxon>Bacteria</taxon>
        <taxon>Pseudomonadati</taxon>
        <taxon>Pseudomonadota</taxon>
        <taxon>Betaproteobacteria</taxon>
        <taxon>Burkholderiales</taxon>
        <taxon>Sphaerotilaceae</taxon>
        <taxon>Roseateles</taxon>
    </lineage>
</organism>
<evidence type="ECO:0000256" key="2">
    <source>
        <dbReference type="RuleBase" id="RU362080"/>
    </source>
</evidence>
<comment type="function">
    <text evidence="2">Antitoxin component of a type II toxin-antitoxin (TA) system.</text>
</comment>
<dbReference type="SUPFAM" id="SSF143120">
    <property type="entry name" value="YefM-like"/>
    <property type="match status" value="1"/>
</dbReference>
<sequence length="83" mass="9404">MEAKDHELTVSLSEFKRQTNAVLEAANHRPIAVLRGGKPAFYVMDPLLFEAIMDDLADQDVYKKTIERLAEKSTLIEVDLDDL</sequence>
<comment type="caution">
    <text evidence="3">The sequence shown here is derived from an EMBL/GenBank/DDBJ whole genome shotgun (WGS) entry which is preliminary data.</text>
</comment>
<evidence type="ECO:0000256" key="1">
    <source>
        <dbReference type="ARBA" id="ARBA00009981"/>
    </source>
</evidence>
<accession>A0A246J0Y6</accession>
<dbReference type="EMBL" id="NIOF01000011">
    <property type="protein sequence ID" value="OWQ86268.1"/>
    <property type="molecule type" value="Genomic_DNA"/>
</dbReference>
<dbReference type="RefSeq" id="WP_088386816.1">
    <property type="nucleotide sequence ID" value="NZ_NIOF01000011.1"/>
</dbReference>
<reference evidence="3 4" key="1">
    <citation type="journal article" date="2008" name="Int. J. Syst. Evol. Microbiol.">
        <title>Description of Roseateles aquatilis sp. nov. and Roseateles terrae sp. nov., in the class Betaproteobacteria, and emended description of the genus Roseateles.</title>
        <authorList>
            <person name="Gomila M."/>
            <person name="Bowien B."/>
            <person name="Falsen E."/>
            <person name="Moore E.R."/>
            <person name="Lalucat J."/>
        </authorList>
    </citation>
    <scope>NUCLEOTIDE SEQUENCE [LARGE SCALE GENOMIC DNA]</scope>
    <source>
        <strain evidence="3 4">CCUG 48205</strain>
    </source>
</reference>
<protein>
    <recommendedName>
        <fullName evidence="2">Antitoxin</fullName>
    </recommendedName>
</protein>
<dbReference type="PANTHER" id="PTHR33713:SF10">
    <property type="entry name" value="ANTITOXIN YAFN"/>
    <property type="match status" value="1"/>
</dbReference>
<dbReference type="InterPro" id="IPR051405">
    <property type="entry name" value="phD/YefM_antitoxin"/>
</dbReference>
<comment type="similarity">
    <text evidence="1 2">Belongs to the phD/YefM antitoxin family.</text>
</comment>
<evidence type="ECO:0000313" key="4">
    <source>
        <dbReference type="Proteomes" id="UP000197468"/>
    </source>
</evidence>
<keyword evidence="4" id="KW-1185">Reference proteome</keyword>
<dbReference type="OrthoDB" id="5297687at2"/>
<dbReference type="InterPro" id="IPR036165">
    <property type="entry name" value="YefM-like_sf"/>
</dbReference>
<dbReference type="Proteomes" id="UP000197468">
    <property type="component" value="Unassembled WGS sequence"/>
</dbReference>
<gene>
    <name evidence="3" type="ORF">CDN99_20760</name>
</gene>
<dbReference type="InterPro" id="IPR006442">
    <property type="entry name" value="Antitoxin_Phd/YefM"/>
</dbReference>
<dbReference type="AlphaFoldDB" id="A0A246J0Y6"/>
<proteinExistence type="inferred from homology"/>